<keyword evidence="3" id="KW-1185">Reference proteome</keyword>
<organism evidence="2 3">
    <name type="scientific">Hydnum rufescens UP504</name>
    <dbReference type="NCBI Taxonomy" id="1448309"/>
    <lineage>
        <taxon>Eukaryota</taxon>
        <taxon>Fungi</taxon>
        <taxon>Dikarya</taxon>
        <taxon>Basidiomycota</taxon>
        <taxon>Agaricomycotina</taxon>
        <taxon>Agaricomycetes</taxon>
        <taxon>Cantharellales</taxon>
        <taxon>Hydnaceae</taxon>
        <taxon>Hydnum</taxon>
    </lineage>
</organism>
<dbReference type="Proteomes" id="UP000886523">
    <property type="component" value="Unassembled WGS sequence"/>
</dbReference>
<evidence type="ECO:0000313" key="2">
    <source>
        <dbReference type="EMBL" id="KAF9514714.1"/>
    </source>
</evidence>
<dbReference type="AlphaFoldDB" id="A0A9P6AZ64"/>
<dbReference type="EMBL" id="MU128958">
    <property type="protein sequence ID" value="KAF9514714.1"/>
    <property type="molecule type" value="Genomic_DNA"/>
</dbReference>
<protein>
    <submittedName>
        <fullName evidence="2">Uncharacterized protein</fullName>
    </submittedName>
</protein>
<feature type="region of interest" description="Disordered" evidence="1">
    <location>
        <begin position="1"/>
        <end position="43"/>
    </location>
</feature>
<name>A0A9P6AZ64_9AGAM</name>
<proteinExistence type="predicted"/>
<sequence length="129" mass="14633">MTARTKTTNETTNARTNENREHPLNGLPKWSPGPRLGHTSHTPAAAGRSFRLHVADSGWLYGSGFRSTHTDVDHTKDIWFFRKDHGKCYGVWVQNMVWEVAECEKFSWAPVNRTYPPSQGKLTHTKVVG</sequence>
<evidence type="ECO:0000313" key="3">
    <source>
        <dbReference type="Proteomes" id="UP000886523"/>
    </source>
</evidence>
<reference evidence="2" key="1">
    <citation type="journal article" date="2020" name="Nat. Commun.">
        <title>Large-scale genome sequencing of mycorrhizal fungi provides insights into the early evolution of symbiotic traits.</title>
        <authorList>
            <person name="Miyauchi S."/>
            <person name="Kiss E."/>
            <person name="Kuo A."/>
            <person name="Drula E."/>
            <person name="Kohler A."/>
            <person name="Sanchez-Garcia M."/>
            <person name="Morin E."/>
            <person name="Andreopoulos B."/>
            <person name="Barry K.W."/>
            <person name="Bonito G."/>
            <person name="Buee M."/>
            <person name="Carver A."/>
            <person name="Chen C."/>
            <person name="Cichocki N."/>
            <person name="Clum A."/>
            <person name="Culley D."/>
            <person name="Crous P.W."/>
            <person name="Fauchery L."/>
            <person name="Girlanda M."/>
            <person name="Hayes R.D."/>
            <person name="Keri Z."/>
            <person name="LaButti K."/>
            <person name="Lipzen A."/>
            <person name="Lombard V."/>
            <person name="Magnuson J."/>
            <person name="Maillard F."/>
            <person name="Murat C."/>
            <person name="Nolan M."/>
            <person name="Ohm R.A."/>
            <person name="Pangilinan J."/>
            <person name="Pereira M.F."/>
            <person name="Perotto S."/>
            <person name="Peter M."/>
            <person name="Pfister S."/>
            <person name="Riley R."/>
            <person name="Sitrit Y."/>
            <person name="Stielow J.B."/>
            <person name="Szollosi G."/>
            <person name="Zifcakova L."/>
            <person name="Stursova M."/>
            <person name="Spatafora J.W."/>
            <person name="Tedersoo L."/>
            <person name="Vaario L.M."/>
            <person name="Yamada A."/>
            <person name="Yan M."/>
            <person name="Wang P."/>
            <person name="Xu J."/>
            <person name="Bruns T."/>
            <person name="Baldrian P."/>
            <person name="Vilgalys R."/>
            <person name="Dunand C."/>
            <person name="Henrissat B."/>
            <person name="Grigoriev I.V."/>
            <person name="Hibbett D."/>
            <person name="Nagy L.G."/>
            <person name="Martin F.M."/>
        </authorList>
    </citation>
    <scope>NUCLEOTIDE SEQUENCE</scope>
    <source>
        <strain evidence="2">UP504</strain>
    </source>
</reference>
<accession>A0A9P6AZ64</accession>
<feature type="compositionally biased region" description="Low complexity" evidence="1">
    <location>
        <begin position="1"/>
        <end position="16"/>
    </location>
</feature>
<gene>
    <name evidence="2" type="ORF">BS47DRAFT_1361569</name>
</gene>
<comment type="caution">
    <text evidence="2">The sequence shown here is derived from an EMBL/GenBank/DDBJ whole genome shotgun (WGS) entry which is preliminary data.</text>
</comment>
<evidence type="ECO:0000256" key="1">
    <source>
        <dbReference type="SAM" id="MobiDB-lite"/>
    </source>
</evidence>